<keyword evidence="1" id="KW-0175">Coiled coil</keyword>
<feature type="coiled-coil region" evidence="1">
    <location>
        <begin position="555"/>
        <end position="582"/>
    </location>
</feature>
<dbReference type="OrthoDB" id="5636951at2"/>
<protein>
    <submittedName>
        <fullName evidence="3">Effector protein B, substrate of the Dot/Icm secretion system</fullName>
    </submittedName>
</protein>
<proteinExistence type="predicted"/>
<organism evidence="3 4">
    <name type="scientific">Legionella erythra</name>
    <dbReference type="NCBI Taxonomy" id="448"/>
    <lineage>
        <taxon>Bacteria</taxon>
        <taxon>Pseudomonadati</taxon>
        <taxon>Pseudomonadota</taxon>
        <taxon>Gammaproteobacteria</taxon>
        <taxon>Legionellales</taxon>
        <taxon>Legionellaceae</taxon>
        <taxon>Legionella</taxon>
    </lineage>
</organism>
<sequence length="754" mass="84624">MPLTEHIVARTIDDDQKAVAEQWANTFTHSQTDKRAVKMAQLMAACLARGEFRVRDYLSKSNMLAAPSDQLTIIDYLSHASRIIFDYQELSPGNRQQFLSFFPVPAEADGVVSRSATHGVDRNQSHEIVELKGLLLGLAGQLPAYLKTARDFGINIAMGGEGQRNAKQKTIAANGYSGHLYFHRYDEKQLLMAGLEQSAPAASALDLLWGESAPVANEQVGTDQFGQGHSLLGASDVYTAAGSLYFSDPVYQAKLILEKDCFPPDKYGAMQVKLTDENWCFIKQFLMALQDNSQEGKTHLLIKQLLEKPQSAVSGKREVKSYIALDFATYLHRVYDVFIAANKLDNNKSVLLLQNQLLAIITKLQQGDTGFYASFALKVQEITSLKQLPDAYVKAIQRIDELFKKQLTVDPQLKNSMRDILLERRFDALQADALEWLQKLRLVREYFTAEYIDADDSIKQYCQALSAAEGALKVCYGNDSKTPSLESSWMLLGSAIDERKLDSLAAAIEQASLILKKAPRLYSGFTVQTVREELGKAQIANETLTMQIKLQEKFHEKLAEKNNKAARAMAELEKNHEQAIISLNRDHQSELSRQQQRYERRMKLMEPLLLQVTKLEKQAKALGERGKLSTEVKANKLASDIRKQLNVYYRSDKPDHEAMKTLKDETNILLDDCIDAFESHRGIKEILAAISMLVIGYFIAVEVMKKKTGKPTFFLTETDSIKRLNALRGALNSVNPQDQSEDDTHAPVIDAAQI</sequence>
<name>A0A0W0TT25_LEGER</name>
<gene>
    <name evidence="3" type="primary">lepB</name>
    <name evidence="3" type="ORF">Lery_0729</name>
</gene>
<dbReference type="RefSeq" id="WP_058525903.1">
    <property type="nucleotide sequence ID" value="NZ_CAAAHY010000008.1"/>
</dbReference>
<dbReference type="PATRIC" id="fig|448.7.peg.763"/>
<evidence type="ECO:0000256" key="2">
    <source>
        <dbReference type="SAM" id="MobiDB-lite"/>
    </source>
</evidence>
<dbReference type="EMBL" id="LNYA01000018">
    <property type="protein sequence ID" value="KTC98565.1"/>
    <property type="molecule type" value="Genomic_DNA"/>
</dbReference>
<evidence type="ECO:0000313" key="3">
    <source>
        <dbReference type="EMBL" id="KTC98565.1"/>
    </source>
</evidence>
<reference evidence="3 4" key="1">
    <citation type="submission" date="2015-11" db="EMBL/GenBank/DDBJ databases">
        <title>Genomic analysis of 38 Legionella species identifies large and diverse effector repertoires.</title>
        <authorList>
            <person name="Burstein D."/>
            <person name="Amaro F."/>
            <person name="Zusman T."/>
            <person name="Lifshitz Z."/>
            <person name="Cohen O."/>
            <person name="Gilbert J.A."/>
            <person name="Pupko T."/>
            <person name="Shuman H.A."/>
            <person name="Segal G."/>
        </authorList>
    </citation>
    <scope>NUCLEOTIDE SEQUENCE [LARGE SCALE GENOMIC DNA]</scope>
    <source>
        <strain evidence="3 4">SE-32A-C8</strain>
    </source>
</reference>
<evidence type="ECO:0000256" key="1">
    <source>
        <dbReference type="SAM" id="Coils"/>
    </source>
</evidence>
<dbReference type="Proteomes" id="UP000054773">
    <property type="component" value="Unassembled WGS sequence"/>
</dbReference>
<dbReference type="AlphaFoldDB" id="A0A0W0TT25"/>
<feature type="region of interest" description="Disordered" evidence="2">
    <location>
        <begin position="733"/>
        <end position="754"/>
    </location>
</feature>
<comment type="caution">
    <text evidence="3">The sequence shown here is derived from an EMBL/GenBank/DDBJ whole genome shotgun (WGS) entry which is preliminary data.</text>
</comment>
<evidence type="ECO:0000313" key="4">
    <source>
        <dbReference type="Proteomes" id="UP000054773"/>
    </source>
</evidence>
<accession>A0A0W0TT25</accession>
<keyword evidence="4" id="KW-1185">Reference proteome</keyword>